<dbReference type="EC" id="3.4.24.-" evidence="14"/>
<evidence type="ECO:0000256" key="8">
    <source>
        <dbReference type="ARBA" id="ARBA00022801"/>
    </source>
</evidence>
<keyword evidence="10 14" id="KW-0067">ATP-binding</keyword>
<dbReference type="InterPro" id="IPR003960">
    <property type="entry name" value="ATPase_AAA_CS"/>
</dbReference>
<dbReference type="InterPro" id="IPR037219">
    <property type="entry name" value="Peptidase_M41-like"/>
</dbReference>
<dbReference type="PANTHER" id="PTHR43655">
    <property type="entry name" value="ATP-DEPENDENT PROTEASE"/>
    <property type="match status" value="1"/>
</dbReference>
<feature type="binding site" evidence="14">
    <location>
        <position position="517"/>
    </location>
    <ligand>
        <name>Zn(2+)</name>
        <dbReference type="ChEBI" id="CHEBI:29105"/>
        <note>catalytic</note>
    </ligand>
</feature>
<dbReference type="GO" id="GO:0006508">
    <property type="term" value="P:proteolysis"/>
    <property type="evidence" value="ECO:0007669"/>
    <property type="project" value="UniProtKB-KW"/>
</dbReference>
<dbReference type="Pfam" id="PF17862">
    <property type="entry name" value="AAA_lid_3"/>
    <property type="match status" value="1"/>
</dbReference>
<dbReference type="GO" id="GO:0016887">
    <property type="term" value="F:ATP hydrolysis activity"/>
    <property type="evidence" value="ECO:0007669"/>
    <property type="project" value="UniProtKB-UniRule"/>
</dbReference>
<sequence>MTWIYMIFFAVLIWLWFSKGTEAVKEITWKQFETEILAAGDAARLDVINNVRVEVYIREESLEKSVYKNIPKDVFSKKPVKGPHYYFNIGSVEVFHAQLQNAQENVPVAAQVSVTYKTRESWWQHFILLLPIGLLILFWIFILRGGFPGTKGKGSSVFNFGQSRARVLEKGTKSKVTFNDVAGLEEAKEEIHELITFLKSPGKYRQLGAKMPKGILLVGPPGTGKTLLAKAVAGEAGVPFFSLSGSEFVEMFVGVGAARMRDLFQKAKMKAPCIIFIDEIDTIGRARGKLQAFQTNDERESTLNQLLAELDGFDTDTGVIVLAATNRGDILDPALLRPGRFDRHIHLELPNLKEREAIFGVHIKPLRLSDDVHVASLAAQTPGFSGADIANICNEAALIAARREKQQVDKQDFMDAIDRVVGGLEKKSKIITPEEKRRVAYHEAGHVTASWFLEHAHPVLKVSIIPRGKSLGAAWYLPEEHQIITRSEFFDAICTALGGRAAEELAFGEVSSNALDDLEKATKQAYNMVINYGLSDTLRNISFYDSTGRTEQSIYKPYSEKTAQKIDDEVQEIIDDAYEKAIGILLDHREQLYNLAEALIKKEVLHRTDVEAILGNRKSKNHTF</sequence>
<dbReference type="InterPro" id="IPR041569">
    <property type="entry name" value="AAA_lid_3"/>
</dbReference>
<dbReference type="InterPro" id="IPR027417">
    <property type="entry name" value="P-loop_NTPase"/>
</dbReference>
<organism evidence="17 18">
    <name type="scientific">Sinomicrobium pectinilyticum</name>
    <dbReference type="NCBI Taxonomy" id="1084421"/>
    <lineage>
        <taxon>Bacteria</taxon>
        <taxon>Pseudomonadati</taxon>
        <taxon>Bacteroidota</taxon>
        <taxon>Flavobacteriia</taxon>
        <taxon>Flavobacteriales</taxon>
        <taxon>Flavobacteriaceae</taxon>
        <taxon>Sinomicrobium</taxon>
    </lineage>
</organism>
<reference evidence="17 18" key="1">
    <citation type="submission" date="2018-10" db="EMBL/GenBank/DDBJ databases">
        <title>Sinomicrobium pectinilyticum sp. nov., a pectinase-producing bacterium isolated from alkaline and saline soil, and emended description of the genus Sinomicrobium.</title>
        <authorList>
            <person name="Cheng B."/>
            <person name="Li C."/>
            <person name="Lai Q."/>
            <person name="Du M."/>
            <person name="Shao Z."/>
            <person name="Xu P."/>
            <person name="Yang C."/>
        </authorList>
    </citation>
    <scope>NUCLEOTIDE SEQUENCE [LARGE SCALE GENOMIC DNA]</scope>
    <source>
        <strain evidence="17 18">5DNS001</strain>
    </source>
</reference>
<keyword evidence="4 14" id="KW-0645">Protease</keyword>
<evidence type="ECO:0000313" key="18">
    <source>
        <dbReference type="Proteomes" id="UP000267469"/>
    </source>
</evidence>
<dbReference type="CDD" id="cd19501">
    <property type="entry name" value="RecA-like_FtsH"/>
    <property type="match status" value="1"/>
</dbReference>
<keyword evidence="8 14" id="KW-0378">Hydrolase</keyword>
<dbReference type="GO" id="GO:0004176">
    <property type="term" value="F:ATP-dependent peptidase activity"/>
    <property type="evidence" value="ECO:0007669"/>
    <property type="project" value="InterPro"/>
</dbReference>
<feature type="binding site" evidence="14">
    <location>
        <position position="442"/>
    </location>
    <ligand>
        <name>Zn(2+)</name>
        <dbReference type="ChEBI" id="CHEBI:29105"/>
        <note>catalytic</note>
    </ligand>
</feature>
<dbReference type="Proteomes" id="UP000267469">
    <property type="component" value="Unassembled WGS sequence"/>
</dbReference>
<dbReference type="GO" id="GO:0004222">
    <property type="term" value="F:metalloendopeptidase activity"/>
    <property type="evidence" value="ECO:0007669"/>
    <property type="project" value="InterPro"/>
</dbReference>
<comment type="caution">
    <text evidence="17">The sequence shown here is derived from an EMBL/GenBank/DDBJ whole genome shotgun (WGS) entry which is preliminary data.</text>
</comment>
<evidence type="ECO:0000256" key="14">
    <source>
        <dbReference type="HAMAP-Rule" id="MF_01458"/>
    </source>
</evidence>
<dbReference type="Gene3D" id="3.40.1690.20">
    <property type="match status" value="1"/>
</dbReference>
<keyword evidence="18" id="KW-1185">Reference proteome</keyword>
<evidence type="ECO:0000256" key="4">
    <source>
        <dbReference type="ARBA" id="ARBA00022670"/>
    </source>
</evidence>
<dbReference type="InterPro" id="IPR011546">
    <property type="entry name" value="Pept_M41_FtsH_extracell"/>
</dbReference>
<comment type="similarity">
    <text evidence="3">In the N-terminal section; belongs to the AAA ATPase family.</text>
</comment>
<dbReference type="HAMAP" id="MF_01458">
    <property type="entry name" value="FtsH"/>
    <property type="match status" value="1"/>
</dbReference>
<dbReference type="Gene3D" id="3.40.50.300">
    <property type="entry name" value="P-loop containing nucleotide triphosphate hydrolases"/>
    <property type="match status" value="1"/>
</dbReference>
<evidence type="ECO:0000256" key="10">
    <source>
        <dbReference type="ARBA" id="ARBA00022840"/>
    </source>
</evidence>
<protein>
    <recommendedName>
        <fullName evidence="14">ATP-dependent zinc metalloprotease FtsH</fullName>
        <ecNumber evidence="14">3.4.24.-</ecNumber>
    </recommendedName>
</protein>
<keyword evidence="14" id="KW-1003">Cell membrane</keyword>
<dbReference type="EMBL" id="RJTM01000084">
    <property type="protein sequence ID" value="RNL86283.1"/>
    <property type="molecule type" value="Genomic_DNA"/>
</dbReference>
<dbReference type="PROSITE" id="PS00674">
    <property type="entry name" value="AAA"/>
    <property type="match status" value="1"/>
</dbReference>
<evidence type="ECO:0000256" key="15">
    <source>
        <dbReference type="RuleBase" id="RU003651"/>
    </source>
</evidence>
<dbReference type="SMART" id="SM00382">
    <property type="entry name" value="AAA"/>
    <property type="match status" value="1"/>
</dbReference>
<evidence type="ECO:0000256" key="5">
    <source>
        <dbReference type="ARBA" id="ARBA00022692"/>
    </source>
</evidence>
<keyword evidence="9 14" id="KW-0862">Zinc</keyword>
<dbReference type="OrthoDB" id="9809379at2"/>
<dbReference type="GO" id="GO:0030163">
    <property type="term" value="P:protein catabolic process"/>
    <property type="evidence" value="ECO:0007669"/>
    <property type="project" value="UniProtKB-UniRule"/>
</dbReference>
<comment type="similarity">
    <text evidence="15">Belongs to the AAA ATPase family.</text>
</comment>
<dbReference type="InterPro" id="IPR000642">
    <property type="entry name" value="Peptidase_M41"/>
</dbReference>
<dbReference type="Gene3D" id="1.10.8.60">
    <property type="match status" value="1"/>
</dbReference>
<dbReference type="NCBIfam" id="TIGR01241">
    <property type="entry name" value="FtsH_fam"/>
    <property type="match status" value="1"/>
</dbReference>
<comment type="caution">
    <text evidence="14">Lacks conserved residue(s) required for the propagation of feature annotation.</text>
</comment>
<evidence type="ECO:0000256" key="2">
    <source>
        <dbReference type="ARBA" id="ARBA00010044"/>
    </source>
</evidence>
<feature type="domain" description="AAA+ ATPase" evidence="16">
    <location>
        <begin position="211"/>
        <end position="351"/>
    </location>
</feature>
<dbReference type="PANTHER" id="PTHR43655:SF2">
    <property type="entry name" value="AFG3 LIKE MATRIX AAA PEPTIDASE SUBUNIT 2, ISOFORM A"/>
    <property type="match status" value="1"/>
</dbReference>
<comment type="function">
    <text evidence="14">Acts as a processive, ATP-dependent zinc metallopeptidase for both cytoplasmic and membrane proteins. Plays a role in the quality control of integral membrane proteins.</text>
</comment>
<dbReference type="SUPFAM" id="SSF52540">
    <property type="entry name" value="P-loop containing nucleoside triphosphate hydrolases"/>
    <property type="match status" value="1"/>
</dbReference>
<comment type="similarity">
    <text evidence="2 14">In the C-terminal section; belongs to the peptidase M41 family.</text>
</comment>
<comment type="cofactor">
    <cofactor evidence="14">
        <name>Zn(2+)</name>
        <dbReference type="ChEBI" id="CHEBI:29105"/>
    </cofactor>
    <text evidence="14">Binds 1 zinc ion per subunit.</text>
</comment>
<dbReference type="GO" id="GO:0005524">
    <property type="term" value="F:ATP binding"/>
    <property type="evidence" value="ECO:0007669"/>
    <property type="project" value="UniProtKB-UniRule"/>
</dbReference>
<proteinExistence type="inferred from homology"/>
<accession>A0A3N0EEL9</accession>
<keyword evidence="13 14" id="KW-0472">Membrane</keyword>
<dbReference type="GO" id="GO:0008270">
    <property type="term" value="F:zinc ion binding"/>
    <property type="evidence" value="ECO:0007669"/>
    <property type="project" value="UniProtKB-UniRule"/>
</dbReference>
<evidence type="ECO:0000256" key="3">
    <source>
        <dbReference type="ARBA" id="ARBA00010550"/>
    </source>
</evidence>
<dbReference type="FunFam" id="1.20.58.760:FF:000003">
    <property type="entry name" value="AFG3-like AAA ATPase 2"/>
    <property type="match status" value="1"/>
</dbReference>
<dbReference type="GO" id="GO:0005886">
    <property type="term" value="C:plasma membrane"/>
    <property type="evidence" value="ECO:0007669"/>
    <property type="project" value="UniProtKB-SubCell"/>
</dbReference>
<dbReference type="Pfam" id="PF06480">
    <property type="entry name" value="FtsH_ext"/>
    <property type="match status" value="1"/>
</dbReference>
<feature type="binding site" evidence="14">
    <location>
        <position position="446"/>
    </location>
    <ligand>
        <name>Zn(2+)</name>
        <dbReference type="ChEBI" id="CHEBI:29105"/>
        <note>catalytic</note>
    </ligand>
</feature>
<dbReference type="InterPro" id="IPR005936">
    <property type="entry name" value="FtsH"/>
</dbReference>
<comment type="subunit">
    <text evidence="14">Homohexamer.</text>
</comment>
<evidence type="ECO:0000256" key="9">
    <source>
        <dbReference type="ARBA" id="ARBA00022833"/>
    </source>
</evidence>
<dbReference type="Pfam" id="PF01434">
    <property type="entry name" value="Peptidase_M41"/>
    <property type="match status" value="1"/>
</dbReference>
<comment type="similarity">
    <text evidence="14">In the central section; belongs to the AAA ATPase family.</text>
</comment>
<keyword evidence="7 14" id="KW-0547">Nucleotide-binding</keyword>
<feature type="transmembrane region" description="Helical" evidence="14">
    <location>
        <begin position="122"/>
        <end position="143"/>
    </location>
</feature>
<keyword evidence="11 14" id="KW-1133">Transmembrane helix</keyword>
<comment type="subcellular location">
    <subcellularLocation>
        <location evidence="14">Cell membrane</location>
        <topology evidence="14">Multi-pass membrane protein</topology>
        <orientation evidence="14">Cytoplasmic side</orientation>
    </subcellularLocation>
    <subcellularLocation>
        <location evidence="1">Membrane</location>
        <topology evidence="1">Multi-pass membrane protein</topology>
    </subcellularLocation>
</comment>
<dbReference type="FunFam" id="1.10.8.60:FF:000019">
    <property type="entry name" value="AFG3-like AAA ATPase 2"/>
    <property type="match status" value="1"/>
</dbReference>
<evidence type="ECO:0000256" key="7">
    <source>
        <dbReference type="ARBA" id="ARBA00022741"/>
    </source>
</evidence>
<feature type="active site" evidence="14">
    <location>
        <position position="443"/>
    </location>
</feature>
<keyword evidence="5 14" id="KW-0812">Transmembrane</keyword>
<keyword evidence="6 14" id="KW-0479">Metal-binding</keyword>
<dbReference type="InterPro" id="IPR003959">
    <property type="entry name" value="ATPase_AAA_core"/>
</dbReference>
<evidence type="ECO:0000256" key="6">
    <source>
        <dbReference type="ARBA" id="ARBA00022723"/>
    </source>
</evidence>
<dbReference type="FunFam" id="3.40.50.300:FF:000001">
    <property type="entry name" value="ATP-dependent zinc metalloprotease FtsH"/>
    <property type="match status" value="1"/>
</dbReference>
<dbReference type="InterPro" id="IPR003593">
    <property type="entry name" value="AAA+_ATPase"/>
</dbReference>
<dbReference type="Gene3D" id="1.20.58.760">
    <property type="entry name" value="Peptidase M41"/>
    <property type="match status" value="1"/>
</dbReference>
<gene>
    <name evidence="14" type="primary">ftsH</name>
    <name evidence="17" type="ORF">ED312_11625</name>
</gene>
<feature type="binding site" evidence="14">
    <location>
        <begin position="219"/>
        <end position="226"/>
    </location>
    <ligand>
        <name>ATP</name>
        <dbReference type="ChEBI" id="CHEBI:30616"/>
    </ligand>
</feature>
<dbReference type="InterPro" id="IPR050928">
    <property type="entry name" value="ATP-dep_Zn_Metalloprotease"/>
</dbReference>
<evidence type="ECO:0000256" key="12">
    <source>
        <dbReference type="ARBA" id="ARBA00023049"/>
    </source>
</evidence>
<evidence type="ECO:0000313" key="17">
    <source>
        <dbReference type="EMBL" id="RNL86283.1"/>
    </source>
</evidence>
<name>A0A3N0EEL9_SINP1</name>
<dbReference type="SUPFAM" id="SSF140990">
    <property type="entry name" value="FtsH protease domain-like"/>
    <property type="match status" value="1"/>
</dbReference>
<dbReference type="Pfam" id="PF00004">
    <property type="entry name" value="AAA"/>
    <property type="match status" value="1"/>
</dbReference>
<dbReference type="AlphaFoldDB" id="A0A3N0EEL9"/>
<evidence type="ECO:0000256" key="13">
    <source>
        <dbReference type="ARBA" id="ARBA00023136"/>
    </source>
</evidence>
<keyword evidence="12 14" id="KW-0482">Metalloprotease</keyword>
<evidence type="ECO:0000256" key="1">
    <source>
        <dbReference type="ARBA" id="ARBA00004141"/>
    </source>
</evidence>
<evidence type="ECO:0000256" key="11">
    <source>
        <dbReference type="ARBA" id="ARBA00022989"/>
    </source>
</evidence>
<evidence type="ECO:0000259" key="16">
    <source>
        <dbReference type="SMART" id="SM00382"/>
    </source>
</evidence>